<keyword evidence="3" id="KW-1185">Reference proteome</keyword>
<protein>
    <submittedName>
        <fullName evidence="2">Uncharacterized protein</fullName>
    </submittedName>
</protein>
<gene>
    <name evidence="2" type="ORF">SAMD00023353_0401510</name>
</gene>
<evidence type="ECO:0000313" key="3">
    <source>
        <dbReference type="Proteomes" id="UP000054516"/>
    </source>
</evidence>
<accession>A0A1S8A5W4</accession>
<feature type="region of interest" description="Disordered" evidence="1">
    <location>
        <begin position="1"/>
        <end position="35"/>
    </location>
</feature>
<evidence type="ECO:0000313" key="2">
    <source>
        <dbReference type="EMBL" id="GAW25285.1"/>
    </source>
</evidence>
<reference evidence="2" key="1">
    <citation type="submission" date="2016-03" db="EMBL/GenBank/DDBJ databases">
        <title>Draft genome sequence of Rosellinia necatrix.</title>
        <authorList>
            <person name="Kanematsu S."/>
        </authorList>
    </citation>
    <scope>NUCLEOTIDE SEQUENCE [LARGE SCALE GENOMIC DNA]</scope>
    <source>
        <strain evidence="2">W97</strain>
    </source>
</reference>
<dbReference type="Proteomes" id="UP000054516">
    <property type="component" value="Unassembled WGS sequence"/>
</dbReference>
<sequence>MEEEESPRDFRRPDSATPQLEERGAGGRNSSSLPTSWCRILGIWGLPSIPFLRVFPAR</sequence>
<organism evidence="2">
    <name type="scientific">Rosellinia necatrix</name>
    <name type="common">White root-rot fungus</name>
    <dbReference type="NCBI Taxonomy" id="77044"/>
    <lineage>
        <taxon>Eukaryota</taxon>
        <taxon>Fungi</taxon>
        <taxon>Dikarya</taxon>
        <taxon>Ascomycota</taxon>
        <taxon>Pezizomycotina</taxon>
        <taxon>Sordariomycetes</taxon>
        <taxon>Xylariomycetidae</taxon>
        <taxon>Xylariales</taxon>
        <taxon>Xylariaceae</taxon>
        <taxon>Rosellinia</taxon>
    </lineage>
</organism>
<dbReference type="EMBL" id="DF977449">
    <property type="protein sequence ID" value="GAW25285.1"/>
    <property type="molecule type" value="Genomic_DNA"/>
</dbReference>
<dbReference type="AlphaFoldDB" id="A0A1S8A5W4"/>
<proteinExistence type="predicted"/>
<feature type="compositionally biased region" description="Basic and acidic residues" evidence="1">
    <location>
        <begin position="7"/>
        <end position="25"/>
    </location>
</feature>
<name>A0A1S8A5W4_ROSNE</name>
<evidence type="ECO:0000256" key="1">
    <source>
        <dbReference type="SAM" id="MobiDB-lite"/>
    </source>
</evidence>